<evidence type="ECO:0000313" key="2">
    <source>
        <dbReference type="Proteomes" id="UP000298642"/>
    </source>
</evidence>
<sequence>MNLQIKDIINEIRPVVINKKRTELDARHDIGRENKVTEIMELISTKNIDLMEYLESMLYRVIQRVSMLSKEKFSSDSSVVLKSPISLLRSRHRKMWTAWVLPVSLCACFFVEKWKNCDII</sequence>
<evidence type="ECO:0000313" key="1">
    <source>
        <dbReference type="EMBL" id="QCI60265.1"/>
    </source>
</evidence>
<reference evidence="2" key="1">
    <citation type="submission" date="2018-12" db="EMBL/GenBank/DDBJ databases">
        <title>Dusodibacter welbiota gen. nov., sp. nov., isolated from human faeces and emended description of the Oscillibacter genus.</title>
        <authorList>
            <person name="Le Roy T."/>
            <person name="Van der Smissen P."/>
            <person name="Delzenne N."/>
            <person name="Muccioli G."/>
            <person name="Collet J.F."/>
            <person name="Cani P.D."/>
        </authorList>
    </citation>
    <scope>NUCLEOTIDE SEQUENCE [LARGE SCALE GENOMIC DNA]</scope>
    <source>
        <strain evidence="2">J115</strain>
    </source>
</reference>
<proteinExistence type="predicted"/>
<accession>A0A4D7AR99</accession>
<dbReference type="EMBL" id="CP034413">
    <property type="protein sequence ID" value="QCI60265.1"/>
    <property type="molecule type" value="Genomic_DNA"/>
</dbReference>
<dbReference type="RefSeq" id="WP_119310693.1">
    <property type="nucleotide sequence ID" value="NZ_CP034413.3"/>
</dbReference>
<dbReference type="AlphaFoldDB" id="A0A4D7AR99"/>
<organism evidence="1 2">
    <name type="scientific">Dysosmobacter welbionis</name>
    <dbReference type="NCBI Taxonomy" id="2093857"/>
    <lineage>
        <taxon>Bacteria</taxon>
        <taxon>Bacillati</taxon>
        <taxon>Bacillota</taxon>
        <taxon>Clostridia</taxon>
        <taxon>Eubacteriales</taxon>
        <taxon>Oscillospiraceae</taxon>
        <taxon>Dysosmobacter</taxon>
    </lineage>
</organism>
<dbReference type="KEGG" id="obj:EIO64_14460"/>
<protein>
    <submittedName>
        <fullName evidence="1">Uncharacterized protein</fullName>
    </submittedName>
</protein>
<dbReference type="Proteomes" id="UP000298642">
    <property type="component" value="Chromosome"/>
</dbReference>
<dbReference type="GeneID" id="89521801"/>
<name>A0A4D7AR99_9FIRM</name>
<keyword evidence="2" id="KW-1185">Reference proteome</keyword>
<gene>
    <name evidence="1" type="ORF">EIO64_14460</name>
</gene>